<dbReference type="Proteomes" id="UP000533017">
    <property type="component" value="Unassembled WGS sequence"/>
</dbReference>
<keyword evidence="1" id="KW-0472">Membrane</keyword>
<keyword evidence="5" id="KW-1185">Reference proteome</keyword>
<evidence type="ECO:0000313" key="3">
    <source>
        <dbReference type="EMBL" id="SFG11959.1"/>
    </source>
</evidence>
<name>A0A1I2PA43_9ACTN</name>
<gene>
    <name evidence="2" type="ORF">FHR37_002576</name>
    <name evidence="3" type="ORF">SAMN05421678_10423</name>
</gene>
<dbReference type="EMBL" id="FOOI01000004">
    <property type="protein sequence ID" value="SFG11959.1"/>
    <property type="molecule type" value="Genomic_DNA"/>
</dbReference>
<organism evidence="3 4">
    <name type="scientific">Actinopolymorpha cephalotaxi</name>
    <dbReference type="NCBI Taxonomy" id="504797"/>
    <lineage>
        <taxon>Bacteria</taxon>
        <taxon>Bacillati</taxon>
        <taxon>Actinomycetota</taxon>
        <taxon>Actinomycetes</taxon>
        <taxon>Propionibacteriales</taxon>
        <taxon>Actinopolymorphaceae</taxon>
        <taxon>Actinopolymorpha</taxon>
    </lineage>
</organism>
<evidence type="ECO:0008006" key="6">
    <source>
        <dbReference type="Google" id="ProtNLM"/>
    </source>
</evidence>
<feature type="transmembrane region" description="Helical" evidence="1">
    <location>
        <begin position="43"/>
        <end position="63"/>
    </location>
</feature>
<evidence type="ECO:0000313" key="5">
    <source>
        <dbReference type="Proteomes" id="UP000533017"/>
    </source>
</evidence>
<evidence type="ECO:0000313" key="4">
    <source>
        <dbReference type="Proteomes" id="UP000199052"/>
    </source>
</evidence>
<sequence length="76" mass="8832">MLNARAVTVYLWHEIALIVCVPLIDLMWQIPAFENHLPLDSQWFLYLLGWPLIGVAVLALGWIEDVAARRRPRLRP</sequence>
<accession>A0A1I2PA43</accession>
<reference evidence="3 4" key="1">
    <citation type="submission" date="2016-10" db="EMBL/GenBank/DDBJ databases">
        <authorList>
            <person name="de Groot N.N."/>
        </authorList>
    </citation>
    <scope>NUCLEOTIDE SEQUENCE [LARGE SCALE GENOMIC DNA]</scope>
    <source>
        <strain evidence="3 4">CPCC 202808</strain>
    </source>
</reference>
<dbReference type="RefSeq" id="WP_237768679.1">
    <property type="nucleotide sequence ID" value="NZ_FOOI01000004.1"/>
</dbReference>
<protein>
    <recommendedName>
        <fullName evidence="6">Acyltransferase</fullName>
    </recommendedName>
</protein>
<reference evidence="2 5" key="2">
    <citation type="submission" date="2020-07" db="EMBL/GenBank/DDBJ databases">
        <title>Sequencing the genomes of 1000 actinobacteria strains.</title>
        <authorList>
            <person name="Klenk H.-P."/>
        </authorList>
    </citation>
    <scope>NUCLEOTIDE SEQUENCE [LARGE SCALE GENOMIC DNA]</scope>
    <source>
        <strain evidence="2 5">DSM 45117</strain>
    </source>
</reference>
<dbReference type="AlphaFoldDB" id="A0A1I2PA43"/>
<dbReference type="EMBL" id="JACBZA010000001">
    <property type="protein sequence ID" value="NYH83725.1"/>
    <property type="molecule type" value="Genomic_DNA"/>
</dbReference>
<evidence type="ECO:0000313" key="2">
    <source>
        <dbReference type="EMBL" id="NYH83725.1"/>
    </source>
</evidence>
<keyword evidence="1" id="KW-0812">Transmembrane</keyword>
<evidence type="ECO:0000256" key="1">
    <source>
        <dbReference type="SAM" id="Phobius"/>
    </source>
</evidence>
<keyword evidence="1" id="KW-1133">Transmembrane helix</keyword>
<proteinExistence type="predicted"/>
<feature type="transmembrane region" description="Helical" evidence="1">
    <location>
        <begin position="7"/>
        <end position="31"/>
    </location>
</feature>
<dbReference type="Proteomes" id="UP000199052">
    <property type="component" value="Unassembled WGS sequence"/>
</dbReference>